<evidence type="ECO:0000313" key="4">
    <source>
        <dbReference type="Proteomes" id="UP000649739"/>
    </source>
</evidence>
<sequence>MRLFAAAVPLALLLGSCSGDAPPVARPAPTVQPLPGIVTSPPTPPDGGVETCRRMALTRHWSAGTLIRIDWLAPGLATSRHTDLRAAGRAYGGASPLVDRAAAERAEAAVVRACAAHGVRVRFPA</sequence>
<dbReference type="AlphaFoldDB" id="A0A8J3B342"/>
<keyword evidence="4" id="KW-1185">Reference proteome</keyword>
<evidence type="ECO:0000256" key="2">
    <source>
        <dbReference type="SAM" id="SignalP"/>
    </source>
</evidence>
<feature type="signal peptide" evidence="2">
    <location>
        <begin position="1"/>
        <end position="21"/>
    </location>
</feature>
<evidence type="ECO:0000313" key="3">
    <source>
        <dbReference type="EMBL" id="GGJ92335.1"/>
    </source>
</evidence>
<gene>
    <name evidence="3" type="ORF">GCM10010123_22700</name>
</gene>
<feature type="region of interest" description="Disordered" evidence="1">
    <location>
        <begin position="28"/>
        <end position="47"/>
    </location>
</feature>
<feature type="chain" id="PRO_5038952482" evidence="2">
    <location>
        <begin position="22"/>
        <end position="125"/>
    </location>
</feature>
<dbReference type="PROSITE" id="PS51257">
    <property type="entry name" value="PROKAR_LIPOPROTEIN"/>
    <property type="match status" value="1"/>
</dbReference>
<proteinExistence type="predicted"/>
<reference evidence="3" key="2">
    <citation type="submission" date="2020-09" db="EMBL/GenBank/DDBJ databases">
        <authorList>
            <person name="Sun Q."/>
            <person name="Ohkuma M."/>
        </authorList>
    </citation>
    <scope>NUCLEOTIDE SEQUENCE</scope>
    <source>
        <strain evidence="3">JCM 3090</strain>
    </source>
</reference>
<protein>
    <submittedName>
        <fullName evidence="3">Uncharacterized protein</fullName>
    </submittedName>
</protein>
<organism evidence="3 4">
    <name type="scientific">Pilimelia anulata</name>
    <dbReference type="NCBI Taxonomy" id="53371"/>
    <lineage>
        <taxon>Bacteria</taxon>
        <taxon>Bacillati</taxon>
        <taxon>Actinomycetota</taxon>
        <taxon>Actinomycetes</taxon>
        <taxon>Micromonosporales</taxon>
        <taxon>Micromonosporaceae</taxon>
        <taxon>Pilimelia</taxon>
    </lineage>
</organism>
<evidence type="ECO:0000256" key="1">
    <source>
        <dbReference type="SAM" id="MobiDB-lite"/>
    </source>
</evidence>
<comment type="caution">
    <text evidence="3">The sequence shown here is derived from an EMBL/GenBank/DDBJ whole genome shotgun (WGS) entry which is preliminary data.</text>
</comment>
<dbReference type="Proteomes" id="UP000649739">
    <property type="component" value="Unassembled WGS sequence"/>
</dbReference>
<accession>A0A8J3B342</accession>
<keyword evidence="2" id="KW-0732">Signal</keyword>
<dbReference type="RefSeq" id="WP_189170051.1">
    <property type="nucleotide sequence ID" value="NZ_BMQB01000004.1"/>
</dbReference>
<dbReference type="EMBL" id="BMQB01000004">
    <property type="protein sequence ID" value="GGJ92335.1"/>
    <property type="molecule type" value="Genomic_DNA"/>
</dbReference>
<name>A0A8J3B342_9ACTN</name>
<reference evidence="3" key="1">
    <citation type="journal article" date="2014" name="Int. J. Syst. Evol. Microbiol.">
        <title>Complete genome sequence of Corynebacterium casei LMG S-19264T (=DSM 44701T), isolated from a smear-ripened cheese.</title>
        <authorList>
            <consortium name="US DOE Joint Genome Institute (JGI-PGF)"/>
            <person name="Walter F."/>
            <person name="Albersmeier A."/>
            <person name="Kalinowski J."/>
            <person name="Ruckert C."/>
        </authorList>
    </citation>
    <scope>NUCLEOTIDE SEQUENCE</scope>
    <source>
        <strain evidence="3">JCM 3090</strain>
    </source>
</reference>